<comment type="catalytic activity">
    <reaction evidence="1">
        <text>beta-D-fructose 1,6-bisphosphate + H2O = beta-D-fructose 6-phosphate + phosphate</text>
        <dbReference type="Rhea" id="RHEA:11064"/>
        <dbReference type="ChEBI" id="CHEBI:15377"/>
        <dbReference type="ChEBI" id="CHEBI:32966"/>
        <dbReference type="ChEBI" id="CHEBI:43474"/>
        <dbReference type="ChEBI" id="CHEBI:57634"/>
        <dbReference type="EC" id="3.1.3.11"/>
    </reaction>
</comment>
<dbReference type="Pfam" id="PF00459">
    <property type="entry name" value="Inositol_P"/>
    <property type="match status" value="1"/>
</dbReference>
<dbReference type="PRINTS" id="PR00377">
    <property type="entry name" value="IMPHPHTASES"/>
</dbReference>
<sequence>MLEIPITYLKIKDELKKKKKIMRWSVMKWDEIGKNIAKEIESSILKYFGKKEKSYVVGKSPSGDDTEIFDKISEDIALKFLKPLNVNIVSEEIGIIDNGSEWTVVIDPVDGSFNFINGIPFFAFCFGVYKNNKPYYGLTYEFITKSFYEAYYKKGSYLNGEKIKVKEFNPNDITISYYPNNKTDINKLRDKVKRVRIFGAFGLEMCYVAKGSLDAVLDIRPKVRAVDIASSYIICKEAGALITDENGKELKFKLNATDRLNIIVANSKEMLNMILETLQK</sequence>
<dbReference type="FunFam" id="3.30.540.10:FF:000027">
    <property type="entry name" value="Fructose-1,6-bisphosphatase/inositol-1-monophosphatase"/>
    <property type="match status" value="1"/>
</dbReference>
<evidence type="ECO:0000256" key="3">
    <source>
        <dbReference type="ARBA" id="ARBA00013093"/>
    </source>
</evidence>
<evidence type="ECO:0000256" key="5">
    <source>
        <dbReference type="ARBA" id="ARBA00022801"/>
    </source>
</evidence>
<comment type="similarity">
    <text evidence="8">Belongs to the inositol monophosphatase superfamily. FBPase class 4 family.</text>
</comment>
<dbReference type="EC" id="3.1.3.11" evidence="3"/>
<dbReference type="GO" id="GO:0006020">
    <property type="term" value="P:inositol metabolic process"/>
    <property type="evidence" value="ECO:0007669"/>
    <property type="project" value="TreeGrafter"/>
</dbReference>
<accession>A0A8D6Q1T7</accession>
<dbReference type="FunFam" id="3.40.190.80:FF:000020">
    <property type="entry name" value="Fructose-1,6-bisphosphatase/inositol-1-monophosphatase"/>
    <property type="match status" value="1"/>
</dbReference>
<dbReference type="PANTHER" id="PTHR20854:SF4">
    <property type="entry name" value="INOSITOL-1-MONOPHOSPHATASE-RELATED"/>
    <property type="match status" value="1"/>
</dbReference>
<keyword evidence="6 9" id="KW-0460">Magnesium</keyword>
<evidence type="ECO:0000256" key="7">
    <source>
        <dbReference type="ARBA" id="ARBA00023277"/>
    </source>
</evidence>
<dbReference type="PROSITE" id="PS00630">
    <property type="entry name" value="IMP_2"/>
    <property type="match status" value="1"/>
</dbReference>
<dbReference type="GO" id="GO:0042132">
    <property type="term" value="F:fructose 1,6-bisphosphate 1-phosphatase activity"/>
    <property type="evidence" value="ECO:0007669"/>
    <property type="project" value="UniProtKB-EC"/>
</dbReference>
<gene>
    <name evidence="10" type="primary">suhB</name>
    <name evidence="10" type="ORF">MLAUSG7_1371</name>
</gene>
<name>A0A8D6Q1T7_9EURY</name>
<feature type="binding site" evidence="9">
    <location>
        <position position="227"/>
    </location>
    <ligand>
        <name>Mg(2+)</name>
        <dbReference type="ChEBI" id="CHEBI:18420"/>
        <label>1</label>
        <note>catalytic</note>
    </ligand>
</feature>
<evidence type="ECO:0000256" key="1">
    <source>
        <dbReference type="ARBA" id="ARBA00001273"/>
    </source>
</evidence>
<dbReference type="GO" id="GO:0008934">
    <property type="term" value="F:inositol monophosphate 1-phosphatase activity"/>
    <property type="evidence" value="ECO:0007669"/>
    <property type="project" value="TreeGrafter"/>
</dbReference>
<dbReference type="EMBL" id="LR792632">
    <property type="protein sequence ID" value="CAB3289687.1"/>
    <property type="molecule type" value="Genomic_DNA"/>
</dbReference>
<dbReference type="InterPro" id="IPR000760">
    <property type="entry name" value="Inositol_monophosphatase-like"/>
</dbReference>
<organism evidence="10 11">
    <name type="scientific">Methanocaldococcus lauensis</name>
    <dbReference type="NCBI Taxonomy" id="2546128"/>
    <lineage>
        <taxon>Archaea</taxon>
        <taxon>Methanobacteriati</taxon>
        <taxon>Methanobacteriota</taxon>
        <taxon>Methanomada group</taxon>
        <taxon>Methanococci</taxon>
        <taxon>Methanococcales</taxon>
        <taxon>Methanocaldococcaceae</taxon>
        <taxon>Methanocaldococcus</taxon>
    </lineage>
</organism>
<evidence type="ECO:0000256" key="4">
    <source>
        <dbReference type="ARBA" id="ARBA00022723"/>
    </source>
</evidence>
<evidence type="ECO:0000313" key="11">
    <source>
        <dbReference type="Proteomes" id="UP000679213"/>
    </source>
</evidence>
<feature type="binding site" evidence="9">
    <location>
        <position position="91"/>
    </location>
    <ligand>
        <name>Mg(2+)</name>
        <dbReference type="ChEBI" id="CHEBI:18420"/>
        <label>1</label>
        <note>catalytic</note>
    </ligand>
</feature>
<dbReference type="PROSITE" id="PS00629">
    <property type="entry name" value="IMP_1"/>
    <property type="match status" value="1"/>
</dbReference>
<dbReference type="PANTHER" id="PTHR20854">
    <property type="entry name" value="INOSITOL MONOPHOSPHATASE"/>
    <property type="match status" value="1"/>
</dbReference>
<evidence type="ECO:0000256" key="6">
    <source>
        <dbReference type="ARBA" id="ARBA00022842"/>
    </source>
</evidence>
<dbReference type="Proteomes" id="UP000679213">
    <property type="component" value="Chromosome I"/>
</dbReference>
<reference evidence="10 11" key="1">
    <citation type="submission" date="2020-04" db="EMBL/GenBank/DDBJ databases">
        <authorList>
            <consortium name="Genoscope - CEA"/>
            <person name="William W."/>
        </authorList>
    </citation>
    <scope>NUCLEOTIDE SEQUENCE [LARGE SCALE GENOMIC DNA]</scope>
    <source>
        <strain evidence="10 11">SG7</strain>
    </source>
</reference>
<feature type="binding site" evidence="9">
    <location>
        <position position="107"/>
    </location>
    <ligand>
        <name>Mg(2+)</name>
        <dbReference type="ChEBI" id="CHEBI:18420"/>
        <label>1</label>
        <note>catalytic</note>
    </ligand>
</feature>
<dbReference type="KEGG" id="mesg:MLAUSG7_1371"/>
<protein>
    <recommendedName>
        <fullName evidence="3">fructose-bisphosphatase</fullName>
        <ecNumber evidence="3">3.1.3.11</ecNumber>
    </recommendedName>
</protein>
<dbReference type="NCBIfam" id="NF009321">
    <property type="entry name" value="PRK12676.1"/>
    <property type="match status" value="1"/>
</dbReference>
<dbReference type="AlphaFoldDB" id="A0A8D6Q1T7"/>
<evidence type="ECO:0000256" key="8">
    <source>
        <dbReference type="ARBA" id="ARBA00038103"/>
    </source>
</evidence>
<dbReference type="GO" id="GO:0046854">
    <property type="term" value="P:phosphatidylinositol phosphate biosynthetic process"/>
    <property type="evidence" value="ECO:0007669"/>
    <property type="project" value="InterPro"/>
</dbReference>
<dbReference type="Gene3D" id="3.40.190.80">
    <property type="match status" value="1"/>
</dbReference>
<keyword evidence="5 10" id="KW-0378">Hydrolase</keyword>
<keyword evidence="4 9" id="KW-0479">Metal-binding</keyword>
<keyword evidence="7" id="KW-0119">Carbohydrate metabolism</keyword>
<feature type="binding site" evidence="9">
    <location>
        <position position="110"/>
    </location>
    <ligand>
        <name>Mg(2+)</name>
        <dbReference type="ChEBI" id="CHEBI:18420"/>
        <label>1</label>
        <note>catalytic</note>
    </ligand>
</feature>
<dbReference type="Gene3D" id="3.30.540.10">
    <property type="entry name" value="Fructose-1,6-Bisphosphatase, subunit A, domain 1"/>
    <property type="match status" value="1"/>
</dbReference>
<keyword evidence="11" id="KW-1185">Reference proteome</keyword>
<evidence type="ECO:0000256" key="2">
    <source>
        <dbReference type="ARBA" id="ARBA00001946"/>
    </source>
</evidence>
<evidence type="ECO:0000256" key="9">
    <source>
        <dbReference type="PIRSR" id="PIRSR600760-2"/>
    </source>
</evidence>
<dbReference type="InterPro" id="IPR020583">
    <property type="entry name" value="Inositol_monoP_metal-BS"/>
</dbReference>
<evidence type="ECO:0000313" key="10">
    <source>
        <dbReference type="EMBL" id="CAB3289687.1"/>
    </source>
</evidence>
<comment type="cofactor">
    <cofactor evidence="2 9">
        <name>Mg(2+)</name>
        <dbReference type="ChEBI" id="CHEBI:18420"/>
    </cofactor>
</comment>
<dbReference type="GO" id="GO:0007165">
    <property type="term" value="P:signal transduction"/>
    <property type="evidence" value="ECO:0007669"/>
    <property type="project" value="TreeGrafter"/>
</dbReference>
<dbReference type="GO" id="GO:0046872">
    <property type="term" value="F:metal ion binding"/>
    <property type="evidence" value="ECO:0007669"/>
    <property type="project" value="UniProtKB-KW"/>
</dbReference>
<proteinExistence type="inferred from homology"/>
<dbReference type="InterPro" id="IPR020550">
    <property type="entry name" value="Inositol_monophosphatase_CS"/>
</dbReference>
<dbReference type="SUPFAM" id="SSF56655">
    <property type="entry name" value="Carbohydrate phosphatase"/>
    <property type="match status" value="1"/>
</dbReference>